<dbReference type="OrthoDB" id="64868at2759"/>
<sequence>MRTVSQRYRHFISGLAPQEARCLSLHLARLRRVLQPGWSRLNWNSLVGRADYLNAADEALSQFATTLASLRKTAGDCEARMTGLDKLDVFRCPRTQANGNLPSCKEYFASLTLERQRLFDSLRARHCLIGPLLIGLESVITGAVGTGRHPQMQPYYEFWEQQLFARVYAVTYYRDPAATRLFAHMFDIMLVRHAGLFKKDRENTKMLVKEAGSNGQE</sequence>
<protein>
    <recommendedName>
        <fullName evidence="3">Dynein heavy chain tail domain-containing protein</fullName>
    </recommendedName>
</protein>
<evidence type="ECO:0000313" key="2">
    <source>
        <dbReference type="Proteomes" id="UP000784294"/>
    </source>
</evidence>
<keyword evidence="2" id="KW-1185">Reference proteome</keyword>
<proteinExistence type="predicted"/>
<evidence type="ECO:0000313" key="1">
    <source>
        <dbReference type="EMBL" id="VEL18276.1"/>
    </source>
</evidence>
<dbReference type="EMBL" id="CAAALY010036296">
    <property type="protein sequence ID" value="VEL18276.1"/>
    <property type="molecule type" value="Genomic_DNA"/>
</dbReference>
<evidence type="ECO:0008006" key="3">
    <source>
        <dbReference type="Google" id="ProtNLM"/>
    </source>
</evidence>
<accession>A0A448WRC2</accession>
<organism evidence="1 2">
    <name type="scientific">Protopolystoma xenopodis</name>
    <dbReference type="NCBI Taxonomy" id="117903"/>
    <lineage>
        <taxon>Eukaryota</taxon>
        <taxon>Metazoa</taxon>
        <taxon>Spiralia</taxon>
        <taxon>Lophotrochozoa</taxon>
        <taxon>Platyhelminthes</taxon>
        <taxon>Monogenea</taxon>
        <taxon>Polyopisthocotylea</taxon>
        <taxon>Polystomatidea</taxon>
        <taxon>Polystomatidae</taxon>
        <taxon>Protopolystoma</taxon>
    </lineage>
</organism>
<reference evidence="1" key="1">
    <citation type="submission" date="2018-11" db="EMBL/GenBank/DDBJ databases">
        <authorList>
            <consortium name="Pathogen Informatics"/>
        </authorList>
    </citation>
    <scope>NUCLEOTIDE SEQUENCE</scope>
</reference>
<comment type="caution">
    <text evidence="1">The sequence shown here is derived from an EMBL/GenBank/DDBJ whole genome shotgun (WGS) entry which is preliminary data.</text>
</comment>
<dbReference type="AlphaFoldDB" id="A0A448WRC2"/>
<dbReference type="Proteomes" id="UP000784294">
    <property type="component" value="Unassembled WGS sequence"/>
</dbReference>
<gene>
    <name evidence="1" type="ORF">PXEA_LOCUS11716</name>
</gene>
<name>A0A448WRC2_9PLAT</name>